<evidence type="ECO:0000256" key="5">
    <source>
        <dbReference type="ARBA" id="ARBA00023002"/>
    </source>
</evidence>
<dbReference type="EMBL" id="JAGPNK010000003">
    <property type="protein sequence ID" value="KAH7324853.1"/>
    <property type="molecule type" value="Genomic_DNA"/>
</dbReference>
<dbReference type="SUPFAM" id="SSF51905">
    <property type="entry name" value="FAD/NAD(P)-binding domain"/>
    <property type="match status" value="1"/>
</dbReference>
<evidence type="ECO:0000256" key="4">
    <source>
        <dbReference type="ARBA" id="ARBA00022827"/>
    </source>
</evidence>
<keyword evidence="3" id="KW-0285">Flavoprotein</keyword>
<keyword evidence="6" id="KW-0503">Monooxygenase</keyword>
<comment type="similarity">
    <text evidence="2">Belongs to the paxM FAD-dependent monooxygenase family.</text>
</comment>
<keyword evidence="7" id="KW-0812">Transmembrane</keyword>
<dbReference type="PRINTS" id="PR00420">
    <property type="entry name" value="RNGMNOXGNASE"/>
</dbReference>
<evidence type="ECO:0000313" key="10">
    <source>
        <dbReference type="Proteomes" id="UP000813444"/>
    </source>
</evidence>
<feature type="domain" description="FAD-binding" evidence="8">
    <location>
        <begin position="9"/>
        <end position="339"/>
    </location>
</feature>
<reference evidence="9" key="1">
    <citation type="journal article" date="2021" name="Nat. Commun.">
        <title>Genetic determinants of endophytism in the Arabidopsis root mycobiome.</title>
        <authorList>
            <person name="Mesny F."/>
            <person name="Miyauchi S."/>
            <person name="Thiergart T."/>
            <person name="Pickel B."/>
            <person name="Atanasova L."/>
            <person name="Karlsson M."/>
            <person name="Huettel B."/>
            <person name="Barry K.W."/>
            <person name="Haridas S."/>
            <person name="Chen C."/>
            <person name="Bauer D."/>
            <person name="Andreopoulos W."/>
            <person name="Pangilinan J."/>
            <person name="LaButti K."/>
            <person name="Riley R."/>
            <person name="Lipzen A."/>
            <person name="Clum A."/>
            <person name="Drula E."/>
            <person name="Henrissat B."/>
            <person name="Kohler A."/>
            <person name="Grigoriev I.V."/>
            <person name="Martin F.M."/>
            <person name="Hacquard S."/>
        </authorList>
    </citation>
    <scope>NUCLEOTIDE SEQUENCE</scope>
    <source>
        <strain evidence="9">MPI-CAGE-CH-0235</strain>
    </source>
</reference>
<feature type="transmembrane region" description="Helical" evidence="7">
    <location>
        <begin position="450"/>
        <end position="468"/>
    </location>
</feature>
<gene>
    <name evidence="9" type="ORF">B0I35DRAFT_370280</name>
</gene>
<dbReference type="AlphaFoldDB" id="A0A8K0T390"/>
<dbReference type="Gene3D" id="3.50.50.60">
    <property type="entry name" value="FAD/NAD(P)-binding domain"/>
    <property type="match status" value="1"/>
</dbReference>
<proteinExistence type="inferred from homology"/>
<evidence type="ECO:0000256" key="3">
    <source>
        <dbReference type="ARBA" id="ARBA00022630"/>
    </source>
</evidence>
<dbReference type="InterPro" id="IPR002938">
    <property type="entry name" value="FAD-bd"/>
</dbReference>
<accession>A0A8K0T390</accession>
<dbReference type="InterPro" id="IPR036188">
    <property type="entry name" value="FAD/NAD-bd_sf"/>
</dbReference>
<comment type="caution">
    <text evidence="9">The sequence shown here is derived from an EMBL/GenBank/DDBJ whole genome shotgun (WGS) entry which is preliminary data.</text>
</comment>
<keyword evidence="5" id="KW-0560">Oxidoreductase</keyword>
<evidence type="ECO:0000259" key="8">
    <source>
        <dbReference type="Pfam" id="PF01494"/>
    </source>
</evidence>
<feature type="transmembrane region" description="Helical" evidence="7">
    <location>
        <begin position="588"/>
        <end position="607"/>
    </location>
</feature>
<dbReference type="InterPro" id="IPR050562">
    <property type="entry name" value="FAD_mOase_fung"/>
</dbReference>
<feature type="transmembrane region" description="Helical" evidence="7">
    <location>
        <begin position="510"/>
        <end position="530"/>
    </location>
</feature>
<keyword evidence="10" id="KW-1185">Reference proteome</keyword>
<organism evidence="9 10">
    <name type="scientific">Stachybotrys elegans</name>
    <dbReference type="NCBI Taxonomy" id="80388"/>
    <lineage>
        <taxon>Eukaryota</taxon>
        <taxon>Fungi</taxon>
        <taxon>Dikarya</taxon>
        <taxon>Ascomycota</taxon>
        <taxon>Pezizomycotina</taxon>
        <taxon>Sordariomycetes</taxon>
        <taxon>Hypocreomycetidae</taxon>
        <taxon>Hypocreales</taxon>
        <taxon>Stachybotryaceae</taxon>
        <taxon>Stachybotrys</taxon>
    </lineage>
</organism>
<protein>
    <recommendedName>
        <fullName evidence="8">FAD-binding domain-containing protein</fullName>
    </recommendedName>
</protein>
<name>A0A8K0T390_9HYPO</name>
<dbReference type="Proteomes" id="UP000813444">
    <property type="component" value="Unassembled WGS sequence"/>
</dbReference>
<feature type="transmembrane region" description="Helical" evidence="7">
    <location>
        <begin position="619"/>
        <end position="638"/>
    </location>
</feature>
<dbReference type="GO" id="GO:0071949">
    <property type="term" value="F:FAD binding"/>
    <property type="evidence" value="ECO:0007669"/>
    <property type="project" value="InterPro"/>
</dbReference>
<dbReference type="PANTHER" id="PTHR47356:SF2">
    <property type="entry name" value="FAD-BINDING DOMAIN-CONTAINING PROTEIN-RELATED"/>
    <property type="match status" value="1"/>
</dbReference>
<dbReference type="Pfam" id="PF01494">
    <property type="entry name" value="FAD_binding_3"/>
    <property type="match status" value="1"/>
</dbReference>
<evidence type="ECO:0000256" key="1">
    <source>
        <dbReference type="ARBA" id="ARBA00001974"/>
    </source>
</evidence>
<evidence type="ECO:0000256" key="6">
    <source>
        <dbReference type="ARBA" id="ARBA00023033"/>
    </source>
</evidence>
<dbReference type="OrthoDB" id="16820at2759"/>
<dbReference type="PANTHER" id="PTHR47356">
    <property type="entry name" value="FAD-DEPENDENT MONOOXYGENASE ASQG-RELATED"/>
    <property type="match status" value="1"/>
</dbReference>
<dbReference type="GO" id="GO:0004497">
    <property type="term" value="F:monooxygenase activity"/>
    <property type="evidence" value="ECO:0007669"/>
    <property type="project" value="UniProtKB-KW"/>
</dbReference>
<evidence type="ECO:0000256" key="7">
    <source>
        <dbReference type="SAM" id="Phobius"/>
    </source>
</evidence>
<keyword evidence="4" id="KW-0274">FAD</keyword>
<evidence type="ECO:0000313" key="9">
    <source>
        <dbReference type="EMBL" id="KAH7324853.1"/>
    </source>
</evidence>
<keyword evidence="7" id="KW-1133">Transmembrane helix</keyword>
<sequence>MSSHSSTFKVLIAGGGIAALTLANILESCGIDYLLLESHDAIAPPAGASIGLFSNGLRILDQLGCYEPLLKHVSSQATLYLQDKHGNQMIKIPGGLHHYRARHGYAAQFMDRQWVLQCLYDNLQYKDRILLKRKITRVNHLEKGVQVITENGEQFHGSILAGLDGVHSTVRREMFRIGNEAQPGTFDPKELDLLPCDYLCLYGIAMNVPGWTDGEVYTVTGEGCSKVVVFAPNNRTYFFYFKRLPQRIHDKDLTKITKEMEEEWAKKHFDDHITPDLTFGQVYSCRISSMLTPVHEYVLKKWFFGRIITLGDAAHKTSPKGGQGANGTIESVAEFANCLLSNRPPSGDLGELKTADFDRIFRQVQQKRHDRARYLVKDGQDRQALASFRYPLMSTIAFNIIPHAGEEAQLLSQSLPFANGPSLHHLPLVPRVKAVPFDDELPAKPLTNTLFTRVVYCAIMIFLMNVALQRQDFYTLVPPPAWMEWTSIDAQSIGNFTKFLTARSTQKTTGLLMVLYYMSQLISPTLIYTIEGHRSGNWPTPLALPTLFLGLMGWKGIAFAAPLYNICSMLMGYSVPTGRFIEPAAAKALIPALILTYVIPGFLWLQLLSPNKPPFITSMLLYVAPVVAAAWVTAARFFSWLRTPRTGRDKPRFDRYMGGDSPTIQSAYRFAFAIQATIHLAILLYSYQRGIFPLDILHQASFDARFSSKVMKSLATSGLNYDLLLGTGSWFLGNMYSIWELRRHGYITDRTVIRMAIRLLAGQLLVGPGATWTALCYWRERVLLNLSKQGEMSLVQSKEAAARRKHIL</sequence>
<keyword evidence="7" id="KW-0472">Membrane</keyword>
<comment type="cofactor">
    <cofactor evidence="1">
        <name>FAD</name>
        <dbReference type="ChEBI" id="CHEBI:57692"/>
    </cofactor>
</comment>
<evidence type="ECO:0000256" key="2">
    <source>
        <dbReference type="ARBA" id="ARBA00007992"/>
    </source>
</evidence>
<feature type="transmembrane region" description="Helical" evidence="7">
    <location>
        <begin position="542"/>
        <end position="567"/>
    </location>
</feature>